<dbReference type="AlphaFoldDB" id="A0AAD9K5W7"/>
<comment type="caution">
    <text evidence="1">The sequence shown here is derived from an EMBL/GenBank/DDBJ whole genome shotgun (WGS) entry which is preliminary data.</text>
</comment>
<evidence type="ECO:0000313" key="1">
    <source>
        <dbReference type="EMBL" id="KAK2165374.1"/>
    </source>
</evidence>
<protein>
    <submittedName>
        <fullName evidence="1">Uncharacterized protein</fullName>
    </submittedName>
</protein>
<dbReference type="EMBL" id="JAODUP010000051">
    <property type="protein sequence ID" value="KAK2165374.1"/>
    <property type="molecule type" value="Genomic_DNA"/>
</dbReference>
<evidence type="ECO:0000313" key="2">
    <source>
        <dbReference type="Proteomes" id="UP001208570"/>
    </source>
</evidence>
<dbReference type="Proteomes" id="UP001208570">
    <property type="component" value="Unassembled WGS sequence"/>
</dbReference>
<accession>A0AAD9K5W7</accession>
<name>A0AAD9K5W7_9ANNE</name>
<organism evidence="1 2">
    <name type="scientific">Paralvinella palmiformis</name>
    <dbReference type="NCBI Taxonomy" id="53620"/>
    <lineage>
        <taxon>Eukaryota</taxon>
        <taxon>Metazoa</taxon>
        <taxon>Spiralia</taxon>
        <taxon>Lophotrochozoa</taxon>
        <taxon>Annelida</taxon>
        <taxon>Polychaeta</taxon>
        <taxon>Sedentaria</taxon>
        <taxon>Canalipalpata</taxon>
        <taxon>Terebellida</taxon>
        <taxon>Terebelliformia</taxon>
        <taxon>Alvinellidae</taxon>
        <taxon>Paralvinella</taxon>
    </lineage>
</organism>
<gene>
    <name evidence="1" type="ORF">LSH36_51g03033</name>
</gene>
<sequence>MVHFSGLRMQLFRNQMIYTVCTSAIDQDMTFYMRQYHKALTCYDMCLDHLFSVNVATWKDVREVMARCYYMHLEEQEKATEIIHQLVCLTTRTCGHTHLALKCI</sequence>
<proteinExistence type="predicted"/>
<keyword evidence="2" id="KW-1185">Reference proteome</keyword>
<reference evidence="1" key="1">
    <citation type="journal article" date="2023" name="Mol. Biol. Evol.">
        <title>Third-Generation Sequencing Reveals the Adaptive Role of the Epigenome in Three Deep-Sea Polychaetes.</title>
        <authorList>
            <person name="Perez M."/>
            <person name="Aroh O."/>
            <person name="Sun Y."/>
            <person name="Lan Y."/>
            <person name="Juniper S.K."/>
            <person name="Young C.R."/>
            <person name="Angers B."/>
            <person name="Qian P.Y."/>
        </authorList>
    </citation>
    <scope>NUCLEOTIDE SEQUENCE</scope>
    <source>
        <strain evidence="1">P08H-3</strain>
    </source>
</reference>